<feature type="transmembrane region" description="Helical" evidence="7">
    <location>
        <begin position="284"/>
        <end position="308"/>
    </location>
</feature>
<evidence type="ECO:0000256" key="2">
    <source>
        <dbReference type="ARBA" id="ARBA00022475"/>
    </source>
</evidence>
<evidence type="ECO:0000313" key="9">
    <source>
        <dbReference type="EMBL" id="GGJ80853.1"/>
    </source>
</evidence>
<evidence type="ECO:0000259" key="8">
    <source>
        <dbReference type="PROSITE" id="PS50850"/>
    </source>
</evidence>
<dbReference type="Pfam" id="PF07690">
    <property type="entry name" value="MFS_1"/>
    <property type="match status" value="1"/>
</dbReference>
<evidence type="ECO:0000256" key="7">
    <source>
        <dbReference type="SAM" id="Phobius"/>
    </source>
</evidence>
<dbReference type="InterPro" id="IPR036259">
    <property type="entry name" value="MFS_trans_sf"/>
</dbReference>
<keyword evidence="3 7" id="KW-0812">Transmembrane</keyword>
<dbReference type="InterPro" id="IPR050382">
    <property type="entry name" value="MFS_Na/Anion_cotransporter"/>
</dbReference>
<dbReference type="CDD" id="cd17319">
    <property type="entry name" value="MFS_ExuT_GudP_like"/>
    <property type="match status" value="1"/>
</dbReference>
<dbReference type="PROSITE" id="PS50850">
    <property type="entry name" value="MFS"/>
    <property type="match status" value="1"/>
</dbReference>
<dbReference type="SUPFAM" id="SSF103473">
    <property type="entry name" value="MFS general substrate transporter"/>
    <property type="match status" value="1"/>
</dbReference>
<keyword evidence="5 7" id="KW-0472">Membrane</keyword>
<evidence type="ECO:0000256" key="3">
    <source>
        <dbReference type="ARBA" id="ARBA00022692"/>
    </source>
</evidence>
<feature type="transmembrane region" description="Helical" evidence="7">
    <location>
        <begin position="80"/>
        <end position="100"/>
    </location>
</feature>
<organism evidence="9 10">
    <name type="scientific">Pseudomonas matsuisoli</name>
    <dbReference type="NCBI Taxonomy" id="1515666"/>
    <lineage>
        <taxon>Bacteria</taxon>
        <taxon>Pseudomonadati</taxon>
        <taxon>Pseudomonadota</taxon>
        <taxon>Gammaproteobacteria</taxon>
        <taxon>Pseudomonadales</taxon>
        <taxon>Pseudomonadaceae</taxon>
        <taxon>Pseudomonas</taxon>
    </lineage>
</organism>
<feature type="transmembrane region" description="Helical" evidence="7">
    <location>
        <begin position="247"/>
        <end position="272"/>
    </location>
</feature>
<keyword evidence="10" id="KW-1185">Reference proteome</keyword>
<dbReference type="GO" id="GO:0022857">
    <property type="term" value="F:transmembrane transporter activity"/>
    <property type="evidence" value="ECO:0007669"/>
    <property type="project" value="InterPro"/>
</dbReference>
<evidence type="ECO:0000256" key="1">
    <source>
        <dbReference type="ARBA" id="ARBA00004651"/>
    </source>
</evidence>
<dbReference type="PANTHER" id="PTHR11662:SF399">
    <property type="entry name" value="FI19708P1-RELATED"/>
    <property type="match status" value="1"/>
</dbReference>
<feature type="transmembrane region" description="Helical" evidence="7">
    <location>
        <begin position="148"/>
        <end position="170"/>
    </location>
</feature>
<feature type="transmembrane region" description="Helical" evidence="7">
    <location>
        <begin position="406"/>
        <end position="427"/>
    </location>
</feature>
<feature type="transmembrane region" description="Helical" evidence="7">
    <location>
        <begin position="176"/>
        <end position="193"/>
    </location>
</feature>
<accession>A0A917PIR6</accession>
<keyword evidence="2" id="KW-1003">Cell membrane</keyword>
<dbReference type="Proteomes" id="UP000635983">
    <property type="component" value="Unassembled WGS sequence"/>
</dbReference>
<feature type="domain" description="Major facilitator superfamily (MFS) profile" evidence="8">
    <location>
        <begin position="16"/>
        <end position="432"/>
    </location>
</feature>
<gene>
    <name evidence="9" type="primary">exuT</name>
    <name evidence="9" type="ORF">GCM10009304_03270</name>
</gene>
<feature type="transmembrane region" description="Helical" evidence="7">
    <location>
        <begin position="320"/>
        <end position="338"/>
    </location>
</feature>
<dbReference type="InterPro" id="IPR011701">
    <property type="entry name" value="MFS"/>
</dbReference>
<dbReference type="NCBIfam" id="TIGR00893">
    <property type="entry name" value="2A0114"/>
    <property type="match status" value="1"/>
</dbReference>
<feature type="transmembrane region" description="Helical" evidence="7">
    <location>
        <begin position="52"/>
        <end position="73"/>
    </location>
</feature>
<reference evidence="9" key="2">
    <citation type="submission" date="2020-09" db="EMBL/GenBank/DDBJ databases">
        <authorList>
            <person name="Sun Q."/>
            <person name="Ohkuma M."/>
        </authorList>
    </citation>
    <scope>NUCLEOTIDE SEQUENCE</scope>
    <source>
        <strain evidence="9">JCM 30078</strain>
    </source>
</reference>
<comment type="similarity">
    <text evidence="6">Belongs to the major facilitator superfamily. Phthalate permease family.</text>
</comment>
<proteinExistence type="inferred from homology"/>
<keyword evidence="4 7" id="KW-1133">Transmembrane helix</keyword>
<reference evidence="9" key="1">
    <citation type="journal article" date="2014" name="Int. J. Syst. Evol. Microbiol.">
        <title>Complete genome sequence of Corynebacterium casei LMG S-19264T (=DSM 44701T), isolated from a smear-ripened cheese.</title>
        <authorList>
            <consortium name="US DOE Joint Genome Institute (JGI-PGF)"/>
            <person name="Walter F."/>
            <person name="Albersmeier A."/>
            <person name="Kalinowski J."/>
            <person name="Ruckert C."/>
        </authorList>
    </citation>
    <scope>NUCLEOTIDE SEQUENCE</scope>
    <source>
        <strain evidence="9">JCM 30078</strain>
    </source>
</reference>
<dbReference type="InterPro" id="IPR000849">
    <property type="entry name" value="Sugar_P_transporter"/>
</dbReference>
<protein>
    <submittedName>
        <fullName evidence="9">MFS transporter</fullName>
    </submittedName>
</protein>
<name>A0A917PIR6_9PSED</name>
<evidence type="ECO:0000313" key="10">
    <source>
        <dbReference type="Proteomes" id="UP000635983"/>
    </source>
</evidence>
<dbReference type="AlphaFoldDB" id="A0A917PIR6"/>
<comment type="caution">
    <text evidence="9">The sequence shown here is derived from an EMBL/GenBank/DDBJ whole genome shotgun (WGS) entry which is preliminary data.</text>
</comment>
<sequence>MGLETAQKRSRARYTTLAMLVIASAVALADRANLSIAGSAMSAELGISPVELGFLFSAFSWAYVAGQLPAGWLLDRFGAIRVYGIALFGWSVLTLAQGFIGFGPVGWVVVILFALRFLMGFVEAPLSPGNSSITSSWFPVSERGTATSIYNSAQYVAVLVFVPFMGLLVGHVNWESVFWVMGVIGIVLSVVWAKTMHMPKLHPKINDLELAHLQEGGANVDGNVVQGVRRKARIADLKIFLTSRQMLGIYVGQYCLASMQYFFLTWFPIYLVKGRGMDIVDVGFVATLPAIAGFIGGILGGVISDALTRNGYSLSVARKVPFVTGMLLSSSVLFCNYVDSTYAAVAFVTLALFGKGLGAVNFALIADTSPRHLVGFAGGLFNLFGSISGIVTPIVIGYAVAVTGSFTQALWFVAAHGMIAAVSYLFVVGKIKPVQADSEPQPAR</sequence>
<dbReference type="PIRSF" id="PIRSF002808">
    <property type="entry name" value="Hexose_phosphate_transp"/>
    <property type="match status" value="1"/>
</dbReference>
<dbReference type="GO" id="GO:0005886">
    <property type="term" value="C:plasma membrane"/>
    <property type="evidence" value="ECO:0007669"/>
    <property type="project" value="UniProtKB-SubCell"/>
</dbReference>
<feature type="transmembrane region" description="Helical" evidence="7">
    <location>
        <begin position="344"/>
        <end position="366"/>
    </location>
</feature>
<evidence type="ECO:0000256" key="4">
    <source>
        <dbReference type="ARBA" id="ARBA00022989"/>
    </source>
</evidence>
<comment type="subcellular location">
    <subcellularLocation>
        <location evidence="1">Cell membrane</location>
        <topology evidence="1">Multi-pass membrane protein</topology>
    </subcellularLocation>
</comment>
<evidence type="ECO:0000256" key="5">
    <source>
        <dbReference type="ARBA" id="ARBA00023136"/>
    </source>
</evidence>
<dbReference type="Gene3D" id="1.20.1250.20">
    <property type="entry name" value="MFS general substrate transporter like domains"/>
    <property type="match status" value="2"/>
</dbReference>
<dbReference type="EMBL" id="BMPO01000001">
    <property type="protein sequence ID" value="GGJ80853.1"/>
    <property type="molecule type" value="Genomic_DNA"/>
</dbReference>
<dbReference type="PANTHER" id="PTHR11662">
    <property type="entry name" value="SOLUTE CARRIER FAMILY 17"/>
    <property type="match status" value="1"/>
</dbReference>
<evidence type="ECO:0000256" key="6">
    <source>
        <dbReference type="ARBA" id="ARBA00038514"/>
    </source>
</evidence>
<dbReference type="InterPro" id="IPR020846">
    <property type="entry name" value="MFS_dom"/>
</dbReference>
<feature type="transmembrane region" description="Helical" evidence="7">
    <location>
        <begin position="373"/>
        <end position="400"/>
    </location>
</feature>